<gene>
    <name evidence="10" type="ORF">U1T56_05135</name>
</gene>
<proteinExistence type="predicted"/>
<keyword evidence="3" id="KW-1003">Cell membrane</keyword>
<evidence type="ECO:0000313" key="11">
    <source>
        <dbReference type="Proteomes" id="UP001375743"/>
    </source>
</evidence>
<sequence>MHDTRAISNLLREEEQHEREDLVRGLKDRHVQLIAIGGAIGVGLFLGSATAISRAGPGLVLAYALGGLAIFFIMRALGELLTYRPVAGSFASYAEEFVGPWAGFFTGWSYWFMWVVTGMAEITAVAVYVNFWFPSVPQWIPALATLVVLYGVNLIAVKVFGELEFWFALIKVITIVAMMVIGLVVILFDVGELGQTASFANLWNHGGFFPTGILGVVLVLQIVMFAYQGVELVGVTAGEAENPEKTLPHAINSIVWRILLFYIGALVVIMSLLPWTEFQPGVSPFVLVFERIGIPAAASIINFVVITAAASSCNSGLFSTGRMLYTLAQFRQAPHAFARVNARHVPAAAITVSAALMLIGVVLNYLVPKEVFVWVTSVALVGSLWTWGMIMYAHLKFREAVADGRAPAVGYRMPGAPVANWLVIAFLVLIALFLGIDADTRVALYVAPIWFAILAIGYRLSRPEMEAAQPA</sequence>
<feature type="transmembrane region" description="Helical" evidence="8">
    <location>
        <begin position="33"/>
        <end position="52"/>
    </location>
</feature>
<dbReference type="Proteomes" id="UP001375743">
    <property type="component" value="Unassembled WGS sequence"/>
</dbReference>
<feature type="transmembrane region" description="Helical" evidence="8">
    <location>
        <begin position="416"/>
        <end position="436"/>
    </location>
</feature>
<evidence type="ECO:0000256" key="4">
    <source>
        <dbReference type="ARBA" id="ARBA00022692"/>
    </source>
</evidence>
<evidence type="ECO:0000256" key="1">
    <source>
        <dbReference type="ARBA" id="ARBA00004651"/>
    </source>
</evidence>
<keyword evidence="4 8" id="KW-0812">Transmembrane</keyword>
<keyword evidence="2" id="KW-0813">Transport</keyword>
<evidence type="ECO:0000256" key="2">
    <source>
        <dbReference type="ARBA" id="ARBA00022448"/>
    </source>
</evidence>
<feature type="transmembrane region" description="Helical" evidence="8">
    <location>
        <begin position="296"/>
        <end position="325"/>
    </location>
</feature>
<comment type="subcellular location">
    <subcellularLocation>
        <location evidence="1">Cell membrane</location>
        <topology evidence="1">Multi-pass membrane protein</topology>
    </subcellularLocation>
</comment>
<evidence type="ECO:0000256" key="5">
    <source>
        <dbReference type="ARBA" id="ARBA00022970"/>
    </source>
</evidence>
<evidence type="ECO:0000259" key="9">
    <source>
        <dbReference type="Pfam" id="PF00324"/>
    </source>
</evidence>
<protein>
    <submittedName>
        <fullName evidence="10">Amino acid permease</fullName>
    </submittedName>
</protein>
<dbReference type="Pfam" id="PF00324">
    <property type="entry name" value="AA_permease"/>
    <property type="match status" value="1"/>
</dbReference>
<feature type="transmembrane region" description="Helical" evidence="8">
    <location>
        <begin position="111"/>
        <end position="133"/>
    </location>
</feature>
<dbReference type="PROSITE" id="PS00218">
    <property type="entry name" value="AMINO_ACID_PERMEASE_1"/>
    <property type="match status" value="1"/>
</dbReference>
<feature type="transmembrane region" description="Helical" evidence="8">
    <location>
        <begin position="442"/>
        <end position="460"/>
    </location>
</feature>
<keyword evidence="11" id="KW-1185">Reference proteome</keyword>
<evidence type="ECO:0000256" key="7">
    <source>
        <dbReference type="ARBA" id="ARBA00023136"/>
    </source>
</evidence>
<organism evidence="10 11">
    <name type="scientific">Benzoatithermus flavus</name>
    <dbReference type="NCBI Taxonomy" id="3108223"/>
    <lineage>
        <taxon>Bacteria</taxon>
        <taxon>Pseudomonadati</taxon>
        <taxon>Pseudomonadota</taxon>
        <taxon>Alphaproteobacteria</taxon>
        <taxon>Geminicoccales</taxon>
        <taxon>Geminicoccaceae</taxon>
        <taxon>Benzoatithermus</taxon>
    </lineage>
</organism>
<dbReference type="RefSeq" id="WP_418158378.1">
    <property type="nucleotide sequence ID" value="NZ_JBBLZC010000004.1"/>
</dbReference>
<evidence type="ECO:0000256" key="3">
    <source>
        <dbReference type="ARBA" id="ARBA00022475"/>
    </source>
</evidence>
<feature type="transmembrane region" description="Helical" evidence="8">
    <location>
        <begin position="208"/>
        <end position="227"/>
    </location>
</feature>
<feature type="transmembrane region" description="Helical" evidence="8">
    <location>
        <begin position="254"/>
        <end position="276"/>
    </location>
</feature>
<keyword evidence="5" id="KW-0029">Amino-acid transport</keyword>
<evidence type="ECO:0000256" key="8">
    <source>
        <dbReference type="SAM" id="Phobius"/>
    </source>
</evidence>
<reference evidence="10 11" key="1">
    <citation type="submission" date="2024-01" db="EMBL/GenBank/DDBJ databases">
        <title>Multi-omics insights into the function and evolution of sodium benzoate biodegradation pathways in Benzoatithermus flavus gen. nov., sp. nov. from hot spring.</title>
        <authorList>
            <person name="Hu C.-J."/>
            <person name="Li W.-J."/>
        </authorList>
    </citation>
    <scope>NUCLEOTIDE SEQUENCE [LARGE SCALE GENOMIC DNA]</scope>
    <source>
        <strain evidence="10 11">SYSU G07066</strain>
    </source>
</reference>
<keyword evidence="7 8" id="KW-0472">Membrane</keyword>
<feature type="domain" description="Amino acid permease/ SLC12A" evidence="9">
    <location>
        <begin position="30"/>
        <end position="460"/>
    </location>
</feature>
<feature type="transmembrane region" description="Helical" evidence="8">
    <location>
        <begin position="58"/>
        <end position="77"/>
    </location>
</feature>
<dbReference type="PANTHER" id="PTHR43495:SF2">
    <property type="entry name" value="D-SERINE_D-ALANINE_GLYCINE TRANSPORTER"/>
    <property type="match status" value="1"/>
</dbReference>
<dbReference type="InterPro" id="IPR004841">
    <property type="entry name" value="AA-permease/SLC12A_dom"/>
</dbReference>
<dbReference type="EMBL" id="JBBLZC010000004">
    <property type="protein sequence ID" value="MEK0082523.1"/>
    <property type="molecule type" value="Genomic_DNA"/>
</dbReference>
<feature type="transmembrane region" description="Helical" evidence="8">
    <location>
        <begin position="139"/>
        <end position="161"/>
    </location>
</feature>
<feature type="transmembrane region" description="Helical" evidence="8">
    <location>
        <begin position="372"/>
        <end position="395"/>
    </location>
</feature>
<dbReference type="Gene3D" id="1.20.1740.10">
    <property type="entry name" value="Amino acid/polyamine transporter I"/>
    <property type="match status" value="1"/>
</dbReference>
<comment type="caution">
    <text evidence="10">The sequence shown here is derived from an EMBL/GenBank/DDBJ whole genome shotgun (WGS) entry which is preliminary data.</text>
</comment>
<feature type="transmembrane region" description="Helical" evidence="8">
    <location>
        <begin position="168"/>
        <end position="188"/>
    </location>
</feature>
<accession>A0ABU8XMW5</accession>
<evidence type="ECO:0000256" key="6">
    <source>
        <dbReference type="ARBA" id="ARBA00022989"/>
    </source>
</evidence>
<feature type="transmembrane region" description="Helical" evidence="8">
    <location>
        <begin position="345"/>
        <end position="366"/>
    </location>
</feature>
<evidence type="ECO:0000313" key="10">
    <source>
        <dbReference type="EMBL" id="MEK0082523.1"/>
    </source>
</evidence>
<dbReference type="PIRSF" id="PIRSF006060">
    <property type="entry name" value="AA_transporter"/>
    <property type="match status" value="1"/>
</dbReference>
<name>A0ABU8XMW5_9PROT</name>
<keyword evidence="6 8" id="KW-1133">Transmembrane helix</keyword>
<dbReference type="InterPro" id="IPR004840">
    <property type="entry name" value="Amino_acid_permease_CS"/>
</dbReference>
<dbReference type="PANTHER" id="PTHR43495">
    <property type="entry name" value="GABA PERMEASE"/>
    <property type="match status" value="1"/>
</dbReference>